<dbReference type="RefSeq" id="WP_111471958.1">
    <property type="nucleotide sequence ID" value="NZ_QLIX01000023.1"/>
</dbReference>
<proteinExistence type="inferred from homology"/>
<organism evidence="12 13">
    <name type="scientific">Roseicella frigidaeris</name>
    <dbReference type="NCBI Taxonomy" id="2230885"/>
    <lineage>
        <taxon>Bacteria</taxon>
        <taxon>Pseudomonadati</taxon>
        <taxon>Pseudomonadota</taxon>
        <taxon>Alphaproteobacteria</taxon>
        <taxon>Acetobacterales</taxon>
        <taxon>Roseomonadaceae</taxon>
        <taxon>Roseicella</taxon>
    </lineage>
</organism>
<comment type="caution">
    <text evidence="12">The sequence shown here is derived from an EMBL/GenBank/DDBJ whole genome shotgun (WGS) entry which is preliminary data.</text>
</comment>
<feature type="chain" id="PRO_5016396472" description="Catalase-related peroxidase" evidence="10">
    <location>
        <begin position="20"/>
        <end position="337"/>
    </location>
</feature>
<dbReference type="PANTHER" id="PTHR11465">
    <property type="entry name" value="CATALASE"/>
    <property type="match status" value="1"/>
</dbReference>
<evidence type="ECO:0000256" key="9">
    <source>
        <dbReference type="PIRSR" id="PIRSR000296-2"/>
    </source>
</evidence>
<dbReference type="PROSITE" id="PS51402">
    <property type="entry name" value="CATALASE_3"/>
    <property type="match status" value="1"/>
</dbReference>
<comment type="cofactor">
    <cofactor evidence="7">
        <name>heme</name>
        <dbReference type="ChEBI" id="CHEBI:30413"/>
    </cofactor>
</comment>
<comment type="function">
    <text evidence="7">Has an organic peroxide-dependent peroxidase activity.</text>
</comment>
<keyword evidence="13" id="KW-1185">Reference proteome</keyword>
<feature type="signal peptide" evidence="10">
    <location>
        <begin position="1"/>
        <end position="19"/>
    </location>
</feature>
<dbReference type="Proteomes" id="UP000249065">
    <property type="component" value="Unassembled WGS sequence"/>
</dbReference>
<dbReference type="EC" id="1.11.1.-" evidence="7"/>
<reference evidence="13" key="1">
    <citation type="submission" date="2018-06" db="EMBL/GenBank/DDBJ databases">
        <authorList>
            <person name="Khan S.A."/>
        </authorList>
    </citation>
    <scope>NUCLEOTIDE SEQUENCE [LARGE SCALE GENOMIC DNA]</scope>
    <source>
        <strain evidence="13">DB-1506</strain>
    </source>
</reference>
<keyword evidence="10" id="KW-0732">Signal</keyword>
<evidence type="ECO:0000313" key="13">
    <source>
        <dbReference type="Proteomes" id="UP000249065"/>
    </source>
</evidence>
<feature type="domain" description="Catalase core" evidence="11">
    <location>
        <begin position="17"/>
        <end position="336"/>
    </location>
</feature>
<comment type="similarity">
    <text evidence="1 7">Belongs to the catalase family.</text>
</comment>
<dbReference type="PANTHER" id="PTHR11465:SF9">
    <property type="entry name" value="CATALASE"/>
    <property type="match status" value="1"/>
</dbReference>
<protein>
    <recommendedName>
        <fullName evidence="7">Catalase-related peroxidase</fullName>
        <ecNumber evidence="7">1.11.1.-</ecNumber>
    </recommendedName>
</protein>
<dbReference type="InterPro" id="IPR018028">
    <property type="entry name" value="Catalase"/>
</dbReference>
<evidence type="ECO:0000313" key="12">
    <source>
        <dbReference type="EMBL" id="RAI56957.1"/>
    </source>
</evidence>
<sequence length="337" mass="36307">MRLTAPLLLAALFAGPTFAQPALAQPALAQPATEPLPQALYDTMVKGNGRLYPGYRVNHAKGALYEGSFTPSPEAARLSKAPHLQSTPSTLLLRYSDAGGIPDVADNAASAAVRGLAFTFTLPDGTATDLMMINVPVFVVRRPEDFLGLMQAAQATRPDMPQPTPIAQFLAEHEEARRFVTTAKPMPQSFATEQFYALHAYRLTNAAGESRFVRFRLVPEAGTAYRAPESTAGLPADVLFDELRTRVAMGPVRYRLVAQLAAAGDQTADPSEPWPADRPLVELGTVSVTQAVPDGPVAERKVGFLPNRVLPGLDLSDDPFLTIRSDVYAIAFPARQQ</sequence>
<keyword evidence="6 7" id="KW-0408">Iron</keyword>
<evidence type="ECO:0000256" key="3">
    <source>
        <dbReference type="ARBA" id="ARBA00022617"/>
    </source>
</evidence>
<dbReference type="CDD" id="cd08153">
    <property type="entry name" value="srpA_like"/>
    <property type="match status" value="1"/>
</dbReference>
<dbReference type="SUPFAM" id="SSF56634">
    <property type="entry name" value="Heme-dependent catalase-like"/>
    <property type="match status" value="1"/>
</dbReference>
<dbReference type="PRINTS" id="PR00067">
    <property type="entry name" value="CATALASE"/>
</dbReference>
<dbReference type="AlphaFoldDB" id="A0A327M346"/>
<accession>A0A327M346</accession>
<dbReference type="InterPro" id="IPR020835">
    <property type="entry name" value="Catalase_sf"/>
</dbReference>
<name>A0A327M346_9PROT</name>
<dbReference type="GO" id="GO:0042542">
    <property type="term" value="P:response to hydrogen peroxide"/>
    <property type="evidence" value="ECO:0007669"/>
    <property type="project" value="TreeGrafter"/>
</dbReference>
<evidence type="ECO:0000256" key="8">
    <source>
        <dbReference type="PIRSR" id="PIRSR000296-1"/>
    </source>
</evidence>
<dbReference type="GO" id="GO:0004096">
    <property type="term" value="F:catalase activity"/>
    <property type="evidence" value="ECO:0007669"/>
    <property type="project" value="InterPro"/>
</dbReference>
<evidence type="ECO:0000256" key="4">
    <source>
        <dbReference type="ARBA" id="ARBA00022723"/>
    </source>
</evidence>
<gene>
    <name evidence="12" type="ORF">DOO78_21620</name>
</gene>
<keyword evidence="4 7" id="KW-0479">Metal-binding</keyword>
<evidence type="ECO:0000256" key="6">
    <source>
        <dbReference type="ARBA" id="ARBA00023004"/>
    </source>
</evidence>
<dbReference type="GO" id="GO:0005737">
    <property type="term" value="C:cytoplasm"/>
    <property type="evidence" value="ECO:0007669"/>
    <property type="project" value="TreeGrafter"/>
</dbReference>
<dbReference type="GO" id="GO:0046872">
    <property type="term" value="F:metal ion binding"/>
    <property type="evidence" value="ECO:0007669"/>
    <property type="project" value="UniProtKB-KW"/>
</dbReference>
<dbReference type="Gene3D" id="1.20.1280.120">
    <property type="match status" value="1"/>
</dbReference>
<feature type="active site" evidence="8">
    <location>
        <position position="59"/>
    </location>
</feature>
<dbReference type="PIRSF" id="PIRSF000296">
    <property type="entry name" value="SrpA"/>
    <property type="match status" value="1"/>
</dbReference>
<evidence type="ECO:0000259" key="11">
    <source>
        <dbReference type="SMART" id="SM01060"/>
    </source>
</evidence>
<dbReference type="InterPro" id="IPR024168">
    <property type="entry name" value="Catalase_SrpA-type_pred"/>
</dbReference>
<evidence type="ECO:0000256" key="1">
    <source>
        <dbReference type="ARBA" id="ARBA00005329"/>
    </source>
</evidence>
<evidence type="ECO:0000256" key="5">
    <source>
        <dbReference type="ARBA" id="ARBA00023002"/>
    </source>
</evidence>
<dbReference type="GO" id="GO:0042744">
    <property type="term" value="P:hydrogen peroxide catabolic process"/>
    <property type="evidence" value="ECO:0007669"/>
    <property type="project" value="TreeGrafter"/>
</dbReference>
<evidence type="ECO:0000256" key="10">
    <source>
        <dbReference type="SAM" id="SignalP"/>
    </source>
</evidence>
<dbReference type="SMART" id="SM01060">
    <property type="entry name" value="Catalase"/>
    <property type="match status" value="1"/>
</dbReference>
<keyword evidence="2 7" id="KW-0575">Peroxidase</keyword>
<feature type="binding site" description="axial binding residue" evidence="9">
    <location>
        <position position="328"/>
    </location>
    <ligand>
        <name>heme</name>
        <dbReference type="ChEBI" id="CHEBI:30413"/>
    </ligand>
    <ligandPart>
        <name>Fe</name>
        <dbReference type="ChEBI" id="CHEBI:18248"/>
    </ligandPart>
</feature>
<dbReference type="Gene3D" id="2.40.180.10">
    <property type="entry name" value="Catalase core domain"/>
    <property type="match status" value="1"/>
</dbReference>
<evidence type="ECO:0000256" key="7">
    <source>
        <dbReference type="PIRNR" id="PIRNR000296"/>
    </source>
</evidence>
<dbReference type="GO" id="GO:0020037">
    <property type="term" value="F:heme binding"/>
    <property type="evidence" value="ECO:0007669"/>
    <property type="project" value="InterPro"/>
</dbReference>
<dbReference type="Pfam" id="PF00199">
    <property type="entry name" value="Catalase"/>
    <property type="match status" value="1"/>
</dbReference>
<evidence type="ECO:0000256" key="2">
    <source>
        <dbReference type="ARBA" id="ARBA00022559"/>
    </source>
</evidence>
<keyword evidence="5 7" id="KW-0560">Oxidoreductase</keyword>
<keyword evidence="3 7" id="KW-0349">Heme</keyword>
<dbReference type="InterPro" id="IPR011614">
    <property type="entry name" value="Catalase_core"/>
</dbReference>
<dbReference type="EMBL" id="QLIX01000023">
    <property type="protein sequence ID" value="RAI56957.1"/>
    <property type="molecule type" value="Genomic_DNA"/>
</dbReference>
<dbReference type="OrthoDB" id="255727at2"/>